<gene>
    <name evidence="1" type="ORF">SPHA_45000</name>
</gene>
<evidence type="ECO:0000313" key="1">
    <source>
        <dbReference type="EMBL" id="CAE1284876.1"/>
    </source>
</evidence>
<evidence type="ECO:0000313" key="2">
    <source>
        <dbReference type="Proteomes" id="UP000597762"/>
    </source>
</evidence>
<comment type="caution">
    <text evidence="1">The sequence shown here is derived from an EMBL/GenBank/DDBJ whole genome shotgun (WGS) entry which is preliminary data.</text>
</comment>
<dbReference type="Proteomes" id="UP000597762">
    <property type="component" value="Unassembled WGS sequence"/>
</dbReference>
<keyword evidence="2" id="KW-1185">Reference proteome</keyword>
<reference evidence="1" key="1">
    <citation type="submission" date="2021-01" db="EMBL/GenBank/DDBJ databases">
        <authorList>
            <person name="Li R."/>
            <person name="Bekaert M."/>
        </authorList>
    </citation>
    <scope>NUCLEOTIDE SEQUENCE</scope>
    <source>
        <strain evidence="1">Farmed</strain>
    </source>
</reference>
<dbReference type="AlphaFoldDB" id="A0A812CXF1"/>
<sequence>MLIRRRLVLLPFWKVIPSSSDSSSLPLFKDKHRGGTISSALYQILTAPDFSTVVASAALDTIEAAALVVDFAEVTLHFVVVAIPPWAAAPAVAASVDVAATSRPVRHPAGPAGQDRLQPFASFSQPPRPITSDSFSDLLFLTVSVIPTAIVTQVSPKDTP</sequence>
<organism evidence="1 2">
    <name type="scientific">Acanthosepion pharaonis</name>
    <name type="common">Pharaoh cuttlefish</name>
    <name type="synonym">Sepia pharaonis</name>
    <dbReference type="NCBI Taxonomy" id="158019"/>
    <lineage>
        <taxon>Eukaryota</taxon>
        <taxon>Metazoa</taxon>
        <taxon>Spiralia</taxon>
        <taxon>Lophotrochozoa</taxon>
        <taxon>Mollusca</taxon>
        <taxon>Cephalopoda</taxon>
        <taxon>Coleoidea</taxon>
        <taxon>Decapodiformes</taxon>
        <taxon>Sepiida</taxon>
        <taxon>Sepiina</taxon>
        <taxon>Sepiidae</taxon>
        <taxon>Acanthosepion</taxon>
    </lineage>
</organism>
<proteinExistence type="predicted"/>
<name>A0A812CXF1_ACAPH</name>
<protein>
    <submittedName>
        <fullName evidence="1">Uncharacterized protein</fullName>
    </submittedName>
</protein>
<dbReference type="EMBL" id="CAHIKZ030002316">
    <property type="protein sequence ID" value="CAE1284876.1"/>
    <property type="molecule type" value="Genomic_DNA"/>
</dbReference>
<accession>A0A812CXF1</accession>